<proteinExistence type="predicted"/>
<dbReference type="Proteomes" id="UP000051298">
    <property type="component" value="Unassembled WGS sequence"/>
</dbReference>
<dbReference type="AlphaFoldDB" id="A0A0P1EWU1"/>
<evidence type="ECO:0000259" key="1">
    <source>
        <dbReference type="Pfam" id="PF13403"/>
    </source>
</evidence>
<name>A0A0P1EWU1_9RHOB</name>
<dbReference type="EMBL" id="CYRX01000008">
    <property type="protein sequence ID" value="CUH59012.1"/>
    <property type="molecule type" value="Genomic_DNA"/>
</dbReference>
<protein>
    <recommendedName>
        <fullName evidence="1">Hedgehog/Intein (Hint) domain-containing protein</fullName>
    </recommendedName>
</protein>
<dbReference type="Pfam" id="PF13403">
    <property type="entry name" value="Hint_2"/>
    <property type="match status" value="1"/>
</dbReference>
<accession>A0A0P1EWU1</accession>
<organism evidence="2 3">
    <name type="scientific">Thalassobacter stenotrophicus</name>
    <dbReference type="NCBI Taxonomy" id="266809"/>
    <lineage>
        <taxon>Bacteria</taxon>
        <taxon>Pseudomonadati</taxon>
        <taxon>Pseudomonadota</taxon>
        <taxon>Alphaproteobacteria</taxon>
        <taxon>Rhodobacterales</taxon>
        <taxon>Roseobacteraceae</taxon>
        <taxon>Thalassobacter</taxon>
    </lineage>
</organism>
<feature type="domain" description="Hedgehog/Intein (Hint)" evidence="1">
    <location>
        <begin position="146"/>
        <end position="286"/>
    </location>
</feature>
<gene>
    <name evidence="2" type="ORF">THS5294_00292</name>
</gene>
<reference evidence="2 3" key="1">
    <citation type="submission" date="2015-09" db="EMBL/GenBank/DDBJ databases">
        <authorList>
            <consortium name="Swine Surveillance"/>
        </authorList>
    </citation>
    <scope>NUCLEOTIDE SEQUENCE [LARGE SCALE GENOMIC DNA]</scope>
    <source>
        <strain evidence="2 3">CECT 5294</strain>
    </source>
</reference>
<evidence type="ECO:0000313" key="2">
    <source>
        <dbReference type="EMBL" id="CUH59012.1"/>
    </source>
</evidence>
<dbReference type="InterPro" id="IPR036844">
    <property type="entry name" value="Hint_dom_sf"/>
</dbReference>
<dbReference type="SUPFAM" id="SSF51294">
    <property type="entry name" value="Hedgehog/intein (Hint) domain"/>
    <property type="match status" value="1"/>
</dbReference>
<dbReference type="InterPro" id="IPR028992">
    <property type="entry name" value="Hedgehog/Intein_dom"/>
</dbReference>
<evidence type="ECO:0000313" key="3">
    <source>
        <dbReference type="Proteomes" id="UP000051298"/>
    </source>
</evidence>
<sequence length="362" mass="38865">MSSAPTYALYLGRHAPLSQTAFPQTLRGPHPAIPVLLAGLAGEGVSPPNAGFAPQPEMLRYSLQSTGAATNTASARTLPAQITVAPSLKAQDALLTQTHDGDVFAECAATEGLPHDAQVTITPTDHLAFMARFAHNQLSAGDRPQCFCTGTFIHTPRGPLPVEDIRVGFPVQTLDYGVQPVRWIGTTLHTEPRAHAPIEIAAGALGRGFPSVTLRVSPYHRLCLRSSIAMRMFGQAEILLSARFLLDAPGVRQVDGEIPVRYWHIATARHALVSANGTWAETLFPGLQVPPGMDASDVSQLEVVFDQKLARGKDEAAQAKPPVRPILRGAAQRAFVARHLKQRRAFVMQQLDAGDDEPAQAS</sequence>